<dbReference type="SUPFAM" id="SSF56801">
    <property type="entry name" value="Acetyl-CoA synthetase-like"/>
    <property type="match status" value="1"/>
</dbReference>
<evidence type="ECO:0000313" key="3">
    <source>
        <dbReference type="EMBL" id="SCF13977.1"/>
    </source>
</evidence>
<feature type="domain" description="AMP-dependent synthetase/ligase" evidence="1">
    <location>
        <begin position="13"/>
        <end position="334"/>
    </location>
</feature>
<dbReference type="GO" id="GO:0016878">
    <property type="term" value="F:acid-thiol ligase activity"/>
    <property type="evidence" value="ECO:0007669"/>
    <property type="project" value="UniProtKB-ARBA"/>
</dbReference>
<dbReference type="InterPro" id="IPR020845">
    <property type="entry name" value="AMP-binding_CS"/>
</dbReference>
<dbReference type="CDD" id="cd05941">
    <property type="entry name" value="MCS"/>
    <property type="match status" value="1"/>
</dbReference>
<evidence type="ECO:0000313" key="4">
    <source>
        <dbReference type="Proteomes" id="UP000199629"/>
    </source>
</evidence>
<dbReference type="Proteomes" id="UP000199629">
    <property type="component" value="Unassembled WGS sequence"/>
</dbReference>
<organism evidence="3 4">
    <name type="scientific">Micromonospora chaiyaphumensis</name>
    <dbReference type="NCBI Taxonomy" id="307119"/>
    <lineage>
        <taxon>Bacteria</taxon>
        <taxon>Bacillati</taxon>
        <taxon>Actinomycetota</taxon>
        <taxon>Actinomycetes</taxon>
        <taxon>Micromonosporales</taxon>
        <taxon>Micromonosporaceae</taxon>
        <taxon>Micromonospora</taxon>
    </lineage>
</organism>
<dbReference type="PANTHER" id="PTHR43767:SF1">
    <property type="entry name" value="NONRIBOSOMAL PEPTIDE SYNTHASE PES1 (EUROFUNG)-RELATED"/>
    <property type="match status" value="1"/>
</dbReference>
<dbReference type="Gene3D" id="3.40.50.12780">
    <property type="entry name" value="N-terminal domain of ligase-like"/>
    <property type="match status" value="1"/>
</dbReference>
<keyword evidence="4" id="KW-1185">Reference proteome</keyword>
<dbReference type="Pfam" id="PF00501">
    <property type="entry name" value="AMP-binding"/>
    <property type="match status" value="1"/>
</dbReference>
<protein>
    <submittedName>
        <fullName evidence="3">Fatty acid CoA ligase FadD36</fullName>
    </submittedName>
</protein>
<dbReference type="InterPro" id="IPR042099">
    <property type="entry name" value="ANL_N_sf"/>
</dbReference>
<dbReference type="InterPro" id="IPR000873">
    <property type="entry name" value="AMP-dep_synth/lig_dom"/>
</dbReference>
<dbReference type="RefSeq" id="WP_091265636.1">
    <property type="nucleotide sequence ID" value="NZ_FMCS01000007.1"/>
</dbReference>
<dbReference type="InterPro" id="IPR050237">
    <property type="entry name" value="ATP-dep_AMP-bd_enzyme"/>
</dbReference>
<evidence type="ECO:0000259" key="1">
    <source>
        <dbReference type="Pfam" id="PF00501"/>
    </source>
</evidence>
<reference evidence="4" key="1">
    <citation type="submission" date="2016-06" db="EMBL/GenBank/DDBJ databases">
        <authorList>
            <person name="Varghese N."/>
            <person name="Submissions Spin"/>
        </authorList>
    </citation>
    <scope>NUCLEOTIDE SEQUENCE [LARGE SCALE GENOMIC DNA]</scope>
    <source>
        <strain evidence="4">DSM 45246</strain>
    </source>
</reference>
<dbReference type="Pfam" id="PF13193">
    <property type="entry name" value="AMP-binding_C"/>
    <property type="match status" value="1"/>
</dbReference>
<proteinExistence type="predicted"/>
<dbReference type="PANTHER" id="PTHR43767">
    <property type="entry name" value="LONG-CHAIN-FATTY-ACID--COA LIGASE"/>
    <property type="match status" value="1"/>
</dbReference>
<dbReference type="InterPro" id="IPR045851">
    <property type="entry name" value="AMP-bd_C_sf"/>
</dbReference>
<evidence type="ECO:0000259" key="2">
    <source>
        <dbReference type="Pfam" id="PF13193"/>
    </source>
</evidence>
<feature type="domain" description="AMP-binding enzyme C-terminal" evidence="2">
    <location>
        <begin position="386"/>
        <end position="458"/>
    </location>
</feature>
<dbReference type="InterPro" id="IPR025110">
    <property type="entry name" value="AMP-bd_C"/>
</dbReference>
<dbReference type="Gene3D" id="3.30.300.30">
    <property type="match status" value="1"/>
</dbReference>
<name>A0A1C4XZR1_9ACTN</name>
<keyword evidence="3" id="KW-0436">Ligase</keyword>
<dbReference type="NCBIfam" id="NF005858">
    <property type="entry name" value="PRK07787.1"/>
    <property type="match status" value="1"/>
</dbReference>
<accession>A0A1C4XZR1</accession>
<dbReference type="PROSITE" id="PS00455">
    <property type="entry name" value="AMP_BINDING"/>
    <property type="match status" value="1"/>
</dbReference>
<dbReference type="EMBL" id="FMCS01000007">
    <property type="protein sequence ID" value="SCF13977.1"/>
    <property type="molecule type" value="Genomic_DNA"/>
</dbReference>
<sequence length="467" mass="48983">MALLSWLSESTDERPEAVRVDDRSVSWVELRRMAAAVAEDLGGVGRVAVPATPSLETVVGVVGGLLAGAAVVPVPPDAGPVEREHILRDSGAEALLTPAGGAVVDSPAAPPAVPVDLTRRSDTRHLEPDPAATALILYTSGTTGAPKGAVLSRRAVAACLDGLADAWSWTPDDRLVHGLPLFHVHGLVLGVLGPLRLGSRLHHVGRPRPERYAAATGSLYFGVPTIWSRIAADRDAARALRGARLLVSGSAALPEPVFAALADLAGHRVVERYGMTETLITVSARADGPRRPGTVGLPLPGVRTRVVDEQGGPLPADGMGELQVRGDTLFDGYLHRPDADAASRTADGWFRTGDVATVGPDGWHRIVGRAATDLIKSGGYRIGAGEVEDALLAHPGVREAAVVGTPHPDLGQQVTAYVVGDGLREADLIDFVARHLSVHKRPRQVRLVDALPRNAMGKVQKNLLAQA</sequence>
<dbReference type="AlphaFoldDB" id="A0A1C4XZR1"/>
<gene>
    <name evidence="3" type="ORF">GA0070214_1072</name>
</gene>